<dbReference type="GO" id="GO:0005975">
    <property type="term" value="P:carbohydrate metabolic process"/>
    <property type="evidence" value="ECO:0007669"/>
    <property type="project" value="UniProtKB-ARBA"/>
</dbReference>
<dbReference type="SUPFAM" id="SSF49899">
    <property type="entry name" value="Concanavalin A-like lectins/glucanases"/>
    <property type="match status" value="1"/>
</dbReference>
<dbReference type="GO" id="GO:0004553">
    <property type="term" value="F:hydrolase activity, hydrolyzing O-glycosyl compounds"/>
    <property type="evidence" value="ECO:0007669"/>
    <property type="project" value="UniProtKB-ARBA"/>
</dbReference>
<dbReference type="Proteomes" id="UP000601055">
    <property type="component" value="Unassembled WGS sequence"/>
</dbReference>
<gene>
    <name evidence="3" type="ORF">GM921_03305</name>
</gene>
<reference evidence="3" key="1">
    <citation type="submission" date="2019-11" db="EMBL/GenBank/DDBJ databases">
        <title>Description of Pedobacter sp. LMG 31464T.</title>
        <authorList>
            <person name="Carlier A."/>
            <person name="Qi S."/>
            <person name="Vandamme P."/>
        </authorList>
    </citation>
    <scope>NUCLEOTIDE SEQUENCE</scope>
    <source>
        <strain evidence="3">LMG 31464</strain>
    </source>
</reference>
<dbReference type="Gene3D" id="2.60.120.200">
    <property type="match status" value="1"/>
</dbReference>
<keyword evidence="1" id="KW-0812">Transmembrane</keyword>
<name>A0A923DXX7_9SPHI</name>
<dbReference type="RefSeq" id="WP_182921189.1">
    <property type="nucleotide sequence ID" value="NZ_WNXD01000001.1"/>
</dbReference>
<feature type="transmembrane region" description="Helical" evidence="1">
    <location>
        <begin position="12"/>
        <end position="30"/>
    </location>
</feature>
<evidence type="ECO:0000259" key="2">
    <source>
        <dbReference type="Pfam" id="PF16356"/>
    </source>
</evidence>
<organism evidence="3 4">
    <name type="scientific">Pedobacter planticolens</name>
    <dbReference type="NCBI Taxonomy" id="2679964"/>
    <lineage>
        <taxon>Bacteria</taxon>
        <taxon>Pseudomonadati</taxon>
        <taxon>Bacteroidota</taxon>
        <taxon>Sphingobacteriia</taxon>
        <taxon>Sphingobacteriales</taxon>
        <taxon>Sphingobacteriaceae</taxon>
        <taxon>Pedobacter</taxon>
    </lineage>
</organism>
<evidence type="ECO:0000313" key="4">
    <source>
        <dbReference type="Proteomes" id="UP000601055"/>
    </source>
</evidence>
<keyword evidence="1" id="KW-1133">Transmembrane helix</keyword>
<sequence length="596" mass="64343">MKTLNRKQQLIVINSLGFMSLLLVLLFISSCNKDFPNTLREGYPNDTTNLKEGKRKVLYIILDGVRGNAVKTLSPPNITQIVRKSIYTFDGLLDPKSTAVNNGNGWANSLTGVTSAKHKVLTDDFANNQLTAFPTLFTRLKQQSPNLRTVSIAATNAFNTNLAVDATAKVDAQNSDVKVKDAVVEELKRDDAGIVVAQFHSADEAGAANGYTDSSVPYTTAITQIDTYIGNIITALQARAGFSKEDWLVVIASNKGGYITPAPGDSDLGAFGEGAKNTFTIFYNPKFTQQFVPKPDVNTIPFSGFAPRLVSTATTRNVLAADNNTTIGNFGTTGDYTLIFKVRADHASVGGYPPIIGKELNFQQNSPGWVIFTNGSDWNFKANGTQQMGGAPAGATRTFRDGLWHTIAVKIYTENGSRYVKGFQDGKLAGGPLTSGNGTYTANMSSTTPFTVGNIPTSESTVGAVNVLIREVAMYNVAMPDATITSYMRKTEVLPTDPNYANLMGYWPLTEGSGLTGADKSGKAPNLKFSPSENWTSFLDSSPNLSPPVSDAAYAVVINNVDIPMQIYQWMGVAPPATWNLDGKIWKLLYTDVRNN</sequence>
<dbReference type="SUPFAM" id="SSF53649">
    <property type="entry name" value="Alkaline phosphatase-like"/>
    <property type="match status" value="1"/>
</dbReference>
<dbReference type="InterPro" id="IPR013320">
    <property type="entry name" value="ConA-like_dom_sf"/>
</dbReference>
<accession>A0A923DXX7</accession>
<feature type="domain" description="DUF4983" evidence="2">
    <location>
        <begin position="495"/>
        <end position="586"/>
    </location>
</feature>
<keyword evidence="1" id="KW-0472">Membrane</keyword>
<protein>
    <submittedName>
        <fullName evidence="3">DUF4983 domain-containing protein</fullName>
    </submittedName>
</protein>
<dbReference type="Gene3D" id="3.40.720.10">
    <property type="entry name" value="Alkaline Phosphatase, subunit A"/>
    <property type="match status" value="1"/>
</dbReference>
<keyword evidence="4" id="KW-1185">Reference proteome</keyword>
<evidence type="ECO:0000313" key="3">
    <source>
        <dbReference type="EMBL" id="MBB2144498.1"/>
    </source>
</evidence>
<dbReference type="EMBL" id="WNXD01000001">
    <property type="protein sequence ID" value="MBB2144498.1"/>
    <property type="molecule type" value="Genomic_DNA"/>
</dbReference>
<proteinExistence type="predicted"/>
<evidence type="ECO:0000256" key="1">
    <source>
        <dbReference type="SAM" id="Phobius"/>
    </source>
</evidence>
<comment type="caution">
    <text evidence="3">The sequence shown here is derived from an EMBL/GenBank/DDBJ whole genome shotgun (WGS) entry which is preliminary data.</text>
</comment>
<dbReference type="InterPro" id="IPR017850">
    <property type="entry name" value="Alkaline_phosphatase_core_sf"/>
</dbReference>
<dbReference type="InterPro" id="IPR032309">
    <property type="entry name" value="DUF4983"/>
</dbReference>
<dbReference type="Pfam" id="PF16356">
    <property type="entry name" value="DUF4983"/>
    <property type="match status" value="1"/>
</dbReference>
<dbReference type="PROSITE" id="PS51257">
    <property type="entry name" value="PROKAR_LIPOPROTEIN"/>
    <property type="match status" value="1"/>
</dbReference>
<dbReference type="AlphaFoldDB" id="A0A923DXX7"/>